<dbReference type="EMBL" id="CADCXU010023024">
    <property type="protein sequence ID" value="CAB0010391.1"/>
    <property type="molecule type" value="Genomic_DNA"/>
</dbReference>
<reference evidence="2 3" key="1">
    <citation type="submission" date="2020-02" db="EMBL/GenBank/DDBJ databases">
        <authorList>
            <person name="Ferguson B K."/>
        </authorList>
    </citation>
    <scope>NUCLEOTIDE SEQUENCE [LARGE SCALE GENOMIC DNA]</scope>
</reference>
<accession>A0A6H5HAH4</accession>
<dbReference type="Gene3D" id="6.10.280.150">
    <property type="match status" value="1"/>
</dbReference>
<proteinExistence type="predicted"/>
<name>A0A6H5HAH4_9HEMI</name>
<dbReference type="AlphaFoldDB" id="A0A6H5HAH4"/>
<keyword evidence="3" id="KW-1185">Reference proteome</keyword>
<dbReference type="OrthoDB" id="1060785at2759"/>
<dbReference type="Proteomes" id="UP000479000">
    <property type="component" value="Unassembled WGS sequence"/>
</dbReference>
<protein>
    <submittedName>
        <fullName evidence="2">Uncharacterized protein</fullName>
    </submittedName>
</protein>
<evidence type="ECO:0000313" key="2">
    <source>
        <dbReference type="EMBL" id="CAB0010391.1"/>
    </source>
</evidence>
<organism evidence="2 3">
    <name type="scientific">Nesidiocoris tenuis</name>
    <dbReference type="NCBI Taxonomy" id="355587"/>
    <lineage>
        <taxon>Eukaryota</taxon>
        <taxon>Metazoa</taxon>
        <taxon>Ecdysozoa</taxon>
        <taxon>Arthropoda</taxon>
        <taxon>Hexapoda</taxon>
        <taxon>Insecta</taxon>
        <taxon>Pterygota</taxon>
        <taxon>Neoptera</taxon>
        <taxon>Paraneoptera</taxon>
        <taxon>Hemiptera</taxon>
        <taxon>Heteroptera</taxon>
        <taxon>Panheteroptera</taxon>
        <taxon>Cimicomorpha</taxon>
        <taxon>Miridae</taxon>
        <taxon>Dicyphina</taxon>
        <taxon>Nesidiocoris</taxon>
    </lineage>
</organism>
<evidence type="ECO:0000313" key="3">
    <source>
        <dbReference type="Proteomes" id="UP000479000"/>
    </source>
</evidence>
<sequence length="205" mass="22654">MCSARQSTIGHLKLRMRKASTHAYIHAPRTSPILSLQDIHMRKAFKSSIVFDQQVVSRDTMPTAMLEVYKLCDKPPPLDKLNPYRNHYGLGNHALAHQAAAVAAHHHHMGGLSNYDEVSHYHQTAVAAGQAVANLNQSQGLPGETYTSPTRRVRPTQPPPAPPTTNTSTTSTPTISSTSFRFSPSTTIDTRIDDSIMRNRHLRAN</sequence>
<feature type="compositionally biased region" description="Low complexity" evidence="1">
    <location>
        <begin position="164"/>
        <end position="186"/>
    </location>
</feature>
<evidence type="ECO:0000256" key="1">
    <source>
        <dbReference type="SAM" id="MobiDB-lite"/>
    </source>
</evidence>
<feature type="region of interest" description="Disordered" evidence="1">
    <location>
        <begin position="136"/>
        <end position="186"/>
    </location>
</feature>
<gene>
    <name evidence="2" type="ORF">NTEN_LOCUS15436</name>
</gene>